<proteinExistence type="predicted"/>
<dbReference type="AlphaFoldDB" id="A0A2H3CR33"/>
<keyword evidence="2" id="KW-1185">Reference proteome</keyword>
<dbReference type="PANTHER" id="PTHR45871:SF1">
    <property type="entry name" value="PHOSPHATIDYLINOSITOL N-ACETYLGLUCOSAMINYLTRANSFERASE SUBUNIT A"/>
    <property type="match status" value="1"/>
</dbReference>
<dbReference type="STRING" id="47427.A0A2H3CR33"/>
<evidence type="ECO:0000313" key="2">
    <source>
        <dbReference type="Proteomes" id="UP000217790"/>
    </source>
</evidence>
<evidence type="ECO:0000313" key="1">
    <source>
        <dbReference type="EMBL" id="PBK81682.1"/>
    </source>
</evidence>
<name>A0A2H3CR33_ARMGA</name>
<reference evidence="2" key="1">
    <citation type="journal article" date="2017" name="Nat. Ecol. Evol.">
        <title>Genome expansion and lineage-specific genetic innovations in the forest pathogenic fungi Armillaria.</title>
        <authorList>
            <person name="Sipos G."/>
            <person name="Prasanna A.N."/>
            <person name="Walter M.C."/>
            <person name="O'Connor E."/>
            <person name="Balint B."/>
            <person name="Krizsan K."/>
            <person name="Kiss B."/>
            <person name="Hess J."/>
            <person name="Varga T."/>
            <person name="Slot J."/>
            <person name="Riley R."/>
            <person name="Boka B."/>
            <person name="Rigling D."/>
            <person name="Barry K."/>
            <person name="Lee J."/>
            <person name="Mihaltcheva S."/>
            <person name="LaButti K."/>
            <person name="Lipzen A."/>
            <person name="Waldron R."/>
            <person name="Moloney N.M."/>
            <person name="Sperisen C."/>
            <person name="Kredics L."/>
            <person name="Vagvoelgyi C."/>
            <person name="Patrignani A."/>
            <person name="Fitzpatrick D."/>
            <person name="Nagy I."/>
            <person name="Doyle S."/>
            <person name="Anderson J.B."/>
            <person name="Grigoriev I.V."/>
            <person name="Gueldener U."/>
            <person name="Muensterkoetter M."/>
            <person name="Nagy L.G."/>
        </authorList>
    </citation>
    <scope>NUCLEOTIDE SEQUENCE [LARGE SCALE GENOMIC DNA]</scope>
    <source>
        <strain evidence="2">Ar21-2</strain>
    </source>
</reference>
<dbReference type="InParanoid" id="A0A2H3CR33"/>
<dbReference type="GO" id="GO:0000506">
    <property type="term" value="C:glycosylphosphatidylinositol-N-acetylglucosaminyltransferase (GPI-GnT) complex"/>
    <property type="evidence" value="ECO:0007669"/>
    <property type="project" value="TreeGrafter"/>
</dbReference>
<dbReference type="GO" id="GO:0006506">
    <property type="term" value="P:GPI anchor biosynthetic process"/>
    <property type="evidence" value="ECO:0007669"/>
    <property type="project" value="TreeGrafter"/>
</dbReference>
<dbReference type="EMBL" id="KZ293726">
    <property type="protein sequence ID" value="PBK81682.1"/>
    <property type="molecule type" value="Genomic_DNA"/>
</dbReference>
<dbReference type="Proteomes" id="UP000217790">
    <property type="component" value="Unassembled WGS sequence"/>
</dbReference>
<accession>A0A2H3CR33</accession>
<protein>
    <submittedName>
        <fullName evidence="1">Uncharacterized protein</fullName>
    </submittedName>
</protein>
<organism evidence="1 2">
    <name type="scientific">Armillaria gallica</name>
    <name type="common">Bulbous honey fungus</name>
    <name type="synonym">Armillaria bulbosa</name>
    <dbReference type="NCBI Taxonomy" id="47427"/>
    <lineage>
        <taxon>Eukaryota</taxon>
        <taxon>Fungi</taxon>
        <taxon>Dikarya</taxon>
        <taxon>Basidiomycota</taxon>
        <taxon>Agaricomycotina</taxon>
        <taxon>Agaricomycetes</taxon>
        <taxon>Agaricomycetidae</taxon>
        <taxon>Agaricales</taxon>
        <taxon>Marasmiineae</taxon>
        <taxon>Physalacriaceae</taxon>
        <taxon>Armillaria</taxon>
    </lineage>
</organism>
<dbReference type="OrthoDB" id="734129at2759"/>
<gene>
    <name evidence="1" type="ORF">ARMGADRAFT_1091089</name>
</gene>
<dbReference type="GO" id="GO:0017176">
    <property type="term" value="F:phosphatidylinositol N-acetylglucosaminyltransferase activity"/>
    <property type="evidence" value="ECO:0007669"/>
    <property type="project" value="TreeGrafter"/>
</dbReference>
<dbReference type="PANTHER" id="PTHR45871">
    <property type="entry name" value="N-ACETYLGLUCOSAMINYL-PHOSPHATIDYLINOSITOL BIOSYNTHETIC PROTEIN"/>
    <property type="match status" value="1"/>
</dbReference>
<sequence>MPSVDHSTSSGGGITLSTLLREMQSWGEVDIGRYRHICGFTVDAGTNQRIPINVIGAVSDILIAARFHPTAAKNNVNKDIGFAMEPIAIGMITDFVHPNVGRVENHVYMLRLSVVTSHSPNRVGIRRLLPSLKVYYPPFVPIASSAMLPNFFPTSGRFSFGGTFTSSLRVPVYPLAGTKKLCILIYLASERCSLTTVCLASKTLRSFVYLILGEDIYILSLCCTEYLVRDKVYVIANALVPEHFQPGTLKTSDIASISSSPPLPVSATPSRTSALSLAATVIELPQMREKHDLQDRIELLGSIRPNAVRSVLV</sequence>